<name>A0A9E1GLS5_9FIRM</name>
<organism evidence="2 3">
    <name type="scientific">Faecalibacterium prausnitzii</name>
    <dbReference type="NCBI Taxonomy" id="853"/>
    <lineage>
        <taxon>Bacteria</taxon>
        <taxon>Bacillati</taxon>
        <taxon>Bacillota</taxon>
        <taxon>Clostridia</taxon>
        <taxon>Eubacteriales</taxon>
        <taxon>Oscillospiraceae</taxon>
        <taxon>Faecalibacterium</taxon>
    </lineage>
</organism>
<sequence length="45" mass="4977">MTVGQIMVVCGICLVLVAVLLAVVGSVLLHKKKKMVLLEIEHEYR</sequence>
<keyword evidence="1" id="KW-1133">Transmembrane helix</keyword>
<gene>
    <name evidence="2" type="ORF">KH315_11800</name>
</gene>
<reference evidence="2" key="1">
    <citation type="submission" date="2021-02" db="EMBL/GenBank/DDBJ databases">
        <title>Infant gut strain persistence is associated with maternal origin, phylogeny, and functional potential including surface adhesion and iron acquisition.</title>
        <authorList>
            <person name="Lou Y.C."/>
        </authorList>
    </citation>
    <scope>NUCLEOTIDE SEQUENCE</scope>
    <source>
        <strain evidence="2">L2_039_000G1_dasL2_039_000G1_maxbin2.maxbin.077</strain>
    </source>
</reference>
<comment type="caution">
    <text evidence="2">The sequence shown here is derived from an EMBL/GenBank/DDBJ whole genome shotgun (WGS) entry which is preliminary data.</text>
</comment>
<protein>
    <submittedName>
        <fullName evidence="2">Uncharacterized protein</fullName>
    </submittedName>
</protein>
<proteinExistence type="predicted"/>
<keyword evidence="1" id="KW-0812">Transmembrane</keyword>
<dbReference type="EMBL" id="JAGZYH010000052">
    <property type="protein sequence ID" value="MBS6622827.1"/>
    <property type="molecule type" value="Genomic_DNA"/>
</dbReference>
<evidence type="ECO:0000313" key="3">
    <source>
        <dbReference type="Proteomes" id="UP000811365"/>
    </source>
</evidence>
<keyword evidence="1" id="KW-0472">Membrane</keyword>
<evidence type="ECO:0000256" key="1">
    <source>
        <dbReference type="SAM" id="Phobius"/>
    </source>
</evidence>
<feature type="transmembrane region" description="Helical" evidence="1">
    <location>
        <begin position="6"/>
        <end position="29"/>
    </location>
</feature>
<evidence type="ECO:0000313" key="2">
    <source>
        <dbReference type="EMBL" id="MBS6622827.1"/>
    </source>
</evidence>
<accession>A0A9E1GLS5</accession>
<dbReference type="AlphaFoldDB" id="A0A9E1GLS5"/>
<dbReference type="Proteomes" id="UP000811365">
    <property type="component" value="Unassembled WGS sequence"/>
</dbReference>
<dbReference type="RefSeq" id="WP_015565642.1">
    <property type="nucleotide sequence ID" value="NZ_CABVEM010000002.1"/>
</dbReference>